<gene>
    <name evidence="1" type="ORF">LCGC14_2276040</name>
</gene>
<accession>A0A0F9CVR4</accession>
<sequence>MKHIILAVLLLMVTAVFAATAEPTQFLRWLDADGGLHFADNESAVP</sequence>
<evidence type="ECO:0008006" key="2">
    <source>
        <dbReference type="Google" id="ProtNLM"/>
    </source>
</evidence>
<dbReference type="EMBL" id="LAZR01031567">
    <property type="protein sequence ID" value="KKL53374.1"/>
    <property type="molecule type" value="Genomic_DNA"/>
</dbReference>
<protein>
    <recommendedName>
        <fullName evidence="2">DUF4124 domain-containing protein</fullName>
    </recommendedName>
</protein>
<evidence type="ECO:0000313" key="1">
    <source>
        <dbReference type="EMBL" id="KKL53374.1"/>
    </source>
</evidence>
<name>A0A0F9CVR4_9ZZZZ</name>
<dbReference type="AlphaFoldDB" id="A0A0F9CVR4"/>
<feature type="non-terminal residue" evidence="1">
    <location>
        <position position="46"/>
    </location>
</feature>
<organism evidence="1">
    <name type="scientific">marine sediment metagenome</name>
    <dbReference type="NCBI Taxonomy" id="412755"/>
    <lineage>
        <taxon>unclassified sequences</taxon>
        <taxon>metagenomes</taxon>
        <taxon>ecological metagenomes</taxon>
    </lineage>
</organism>
<reference evidence="1" key="1">
    <citation type="journal article" date="2015" name="Nature">
        <title>Complex archaea that bridge the gap between prokaryotes and eukaryotes.</title>
        <authorList>
            <person name="Spang A."/>
            <person name="Saw J.H."/>
            <person name="Jorgensen S.L."/>
            <person name="Zaremba-Niedzwiedzka K."/>
            <person name="Martijn J."/>
            <person name="Lind A.E."/>
            <person name="van Eijk R."/>
            <person name="Schleper C."/>
            <person name="Guy L."/>
            <person name="Ettema T.J."/>
        </authorList>
    </citation>
    <scope>NUCLEOTIDE SEQUENCE</scope>
</reference>
<comment type="caution">
    <text evidence="1">The sequence shown here is derived from an EMBL/GenBank/DDBJ whole genome shotgun (WGS) entry which is preliminary data.</text>
</comment>
<proteinExistence type="predicted"/>